<reference evidence="2 3" key="1">
    <citation type="submission" date="2016-10" db="EMBL/GenBank/DDBJ databases">
        <authorList>
            <person name="de Groot N.N."/>
        </authorList>
    </citation>
    <scope>NUCLEOTIDE SEQUENCE [LARGE SCALE GENOMIC DNA]</scope>
    <source>
        <strain evidence="2 3">DSM 527</strain>
    </source>
</reference>
<dbReference type="EMBL" id="FNBN01000002">
    <property type="protein sequence ID" value="SDF57492.1"/>
    <property type="molecule type" value="Genomic_DNA"/>
</dbReference>
<dbReference type="SUPFAM" id="SSF51735">
    <property type="entry name" value="NAD(P)-binding Rossmann-fold domains"/>
    <property type="match status" value="1"/>
</dbReference>
<protein>
    <submittedName>
        <fullName evidence="2">Uncharacterized conserved protein YbjT, contains NAD(P)-binding and DUF2867 domains</fullName>
    </submittedName>
</protein>
<dbReference type="Gene3D" id="3.40.50.720">
    <property type="entry name" value="NAD(P)-binding Rossmann-like Domain"/>
    <property type="match status" value="1"/>
</dbReference>
<accession>A0A1G7M721</accession>
<dbReference type="AlphaFoldDB" id="A0A1G7M721"/>
<evidence type="ECO:0000259" key="1">
    <source>
        <dbReference type="Pfam" id="PF05368"/>
    </source>
</evidence>
<dbReference type="Pfam" id="PF05368">
    <property type="entry name" value="NmrA"/>
    <property type="match status" value="1"/>
</dbReference>
<sequence length="295" mass="31257">MKITTAGSLGNVATPLVKKLVAAGHQVTVITSNPEKRSAIETLGAIAAVGSITDASFLTTAFNDADAVYTMMPPSMGPGNMIENIARAGQAYADAIMSAGVKRVVFLSSIGADAVAGTGPIQGVNRVEQIYRQLPGINITVLRSGFFYVNFFRDIPLIKNRNIFGNNYGGEDKLVLTHPEDLAAAIADELQSKGNGFEVKYVVSDISTGNEVASILGKAIGKPDLSWTVVPDQQLTEAMTAGGLPAELAGLITELGQGLRAGIITKDFFDQGASVTGKRKLEQFAEEFKDRYQQV</sequence>
<dbReference type="Gene3D" id="3.90.25.10">
    <property type="entry name" value="UDP-galactose 4-epimerase, domain 1"/>
    <property type="match status" value="1"/>
</dbReference>
<proteinExistence type="predicted"/>
<feature type="domain" description="NmrA-like" evidence="1">
    <location>
        <begin position="2"/>
        <end position="245"/>
    </location>
</feature>
<dbReference type="RefSeq" id="WP_089830566.1">
    <property type="nucleotide sequence ID" value="NZ_FNBN01000002.1"/>
</dbReference>
<dbReference type="Proteomes" id="UP000199045">
    <property type="component" value="Unassembled WGS sequence"/>
</dbReference>
<evidence type="ECO:0000313" key="2">
    <source>
        <dbReference type="EMBL" id="SDF57492.1"/>
    </source>
</evidence>
<dbReference type="InterPro" id="IPR036291">
    <property type="entry name" value="NAD(P)-bd_dom_sf"/>
</dbReference>
<dbReference type="PANTHER" id="PTHR43162:SF1">
    <property type="entry name" value="PRESTALK A DIFFERENTIATION PROTEIN A"/>
    <property type="match status" value="1"/>
</dbReference>
<dbReference type="InterPro" id="IPR051604">
    <property type="entry name" value="Ergot_Alk_Oxidoreductase"/>
</dbReference>
<dbReference type="InterPro" id="IPR008030">
    <property type="entry name" value="NmrA-like"/>
</dbReference>
<name>A0A1G7M721_CHIFI</name>
<gene>
    <name evidence="2" type="ORF">SAMN04488121_102312</name>
</gene>
<organism evidence="2 3">
    <name type="scientific">Chitinophaga filiformis</name>
    <name type="common">Myxococcus filiformis</name>
    <name type="synonym">Flexibacter filiformis</name>
    <dbReference type="NCBI Taxonomy" id="104663"/>
    <lineage>
        <taxon>Bacteria</taxon>
        <taxon>Pseudomonadati</taxon>
        <taxon>Bacteroidota</taxon>
        <taxon>Chitinophagia</taxon>
        <taxon>Chitinophagales</taxon>
        <taxon>Chitinophagaceae</taxon>
        <taxon>Chitinophaga</taxon>
    </lineage>
</organism>
<evidence type="ECO:0000313" key="3">
    <source>
        <dbReference type="Proteomes" id="UP000199045"/>
    </source>
</evidence>
<dbReference type="OrthoDB" id="2149806at2"/>
<dbReference type="STRING" id="104663.SAMN04488121_102312"/>
<dbReference type="PANTHER" id="PTHR43162">
    <property type="match status" value="1"/>
</dbReference>